<evidence type="ECO:0000313" key="1">
    <source>
        <dbReference type="EMBL" id="KAJ2884745.1"/>
    </source>
</evidence>
<dbReference type="EMBL" id="JANBVB010002490">
    <property type="protein sequence ID" value="KAJ2884745.1"/>
    <property type="molecule type" value="Genomic_DNA"/>
</dbReference>
<keyword evidence="1" id="KW-0560">Oxidoreductase</keyword>
<dbReference type="EC" id="1.14.99.29" evidence="1"/>
<keyword evidence="2" id="KW-1185">Reference proteome</keyword>
<comment type="caution">
    <text evidence="1">The sequence shown here is derived from an EMBL/GenBank/DDBJ whole genome shotgun (WGS) entry which is preliminary data.</text>
</comment>
<organism evidence="1 2">
    <name type="scientific">Coemansia aciculifera</name>
    <dbReference type="NCBI Taxonomy" id="417176"/>
    <lineage>
        <taxon>Eukaryota</taxon>
        <taxon>Fungi</taxon>
        <taxon>Fungi incertae sedis</taxon>
        <taxon>Zoopagomycota</taxon>
        <taxon>Kickxellomycotina</taxon>
        <taxon>Kickxellomycetes</taxon>
        <taxon>Kickxellales</taxon>
        <taxon>Kickxellaceae</taxon>
        <taxon>Coemansia</taxon>
    </lineage>
</organism>
<evidence type="ECO:0000313" key="2">
    <source>
        <dbReference type="Proteomes" id="UP001139981"/>
    </source>
</evidence>
<accession>A0ACC1LWL8</accession>
<feature type="non-terminal residue" evidence="1">
    <location>
        <position position="1"/>
    </location>
</feature>
<sequence length="173" mass="18799">DAVYTSVTPAPATTKTKSVAELKATLCNADIGLWKRYRAMFALRDIGSEEAVLALAEGMETDRTSALFRHEIGFIFGEMQHPASVPALARILANPEEEAMVRHEAAEALGSVATPEVNDILAKFVNDPEPIVRDSCLIALDMFEYETSGEFQYAIIPETTAEPVVAELAKVEA</sequence>
<gene>
    <name evidence="1" type="primary">LIA1_2</name>
    <name evidence="1" type="ORF">IWW38_005393</name>
</gene>
<proteinExistence type="predicted"/>
<dbReference type="Proteomes" id="UP001139981">
    <property type="component" value="Unassembled WGS sequence"/>
</dbReference>
<reference evidence="1" key="1">
    <citation type="submission" date="2022-07" db="EMBL/GenBank/DDBJ databases">
        <title>Phylogenomic reconstructions and comparative analyses of Kickxellomycotina fungi.</title>
        <authorList>
            <person name="Reynolds N.K."/>
            <person name="Stajich J.E."/>
            <person name="Barry K."/>
            <person name="Grigoriev I.V."/>
            <person name="Crous P."/>
            <person name="Smith M.E."/>
        </authorList>
    </citation>
    <scope>NUCLEOTIDE SEQUENCE</scope>
    <source>
        <strain evidence="1">CBS 190363</strain>
    </source>
</reference>
<protein>
    <submittedName>
        <fullName evidence="1">Deoxyhypusine hydroxylase</fullName>
        <ecNumber evidence="1">1.14.99.29</ecNumber>
    </submittedName>
</protein>
<name>A0ACC1LWL8_9FUNG</name>